<dbReference type="Proteomes" id="UP000305654">
    <property type="component" value="Unassembled WGS sequence"/>
</dbReference>
<dbReference type="OrthoDB" id="9804742at2"/>
<dbReference type="PRINTS" id="PR00778">
    <property type="entry name" value="HTHARSR"/>
</dbReference>
<keyword evidence="3" id="KW-0804">Transcription</keyword>
<dbReference type="PANTHER" id="PTHR43132">
    <property type="entry name" value="ARSENICAL RESISTANCE OPERON REPRESSOR ARSR-RELATED"/>
    <property type="match status" value="1"/>
</dbReference>
<reference evidence="5 6" key="1">
    <citation type="submission" date="2019-05" db="EMBL/GenBank/DDBJ databases">
        <authorList>
            <person name="Pankratov T."/>
            <person name="Grouzdev D."/>
        </authorList>
    </citation>
    <scope>NUCLEOTIDE SEQUENCE [LARGE SCALE GENOMIC DNA]</scope>
    <source>
        <strain evidence="5 6">KEBCLARHB70R</strain>
    </source>
</reference>
<dbReference type="CDD" id="cd00090">
    <property type="entry name" value="HTH_ARSR"/>
    <property type="match status" value="1"/>
</dbReference>
<dbReference type="AlphaFoldDB" id="A0A5R9J2L6"/>
<sequence length="130" mass="14215">MDNQPAINALSALAQTTRLDTFRLLVKHEPDGLPAGEVARLLDVPQNTMSAHLATLARAGLIRSERQSRSIIYRADLDQLRDLMLFLVKDCCGGRADLCAPLIAALTSCCPPKRCCNDHSRVQRAVPLHG</sequence>
<proteinExistence type="predicted"/>
<dbReference type="InterPro" id="IPR036390">
    <property type="entry name" value="WH_DNA-bd_sf"/>
</dbReference>
<gene>
    <name evidence="5" type="ORF">FE263_18125</name>
</gene>
<name>A0A5R9J2L6_9PROT</name>
<accession>A0A5R9J2L6</accession>
<dbReference type="PANTHER" id="PTHR43132:SF2">
    <property type="entry name" value="ARSENICAL RESISTANCE OPERON REPRESSOR ARSR-RELATED"/>
    <property type="match status" value="1"/>
</dbReference>
<evidence type="ECO:0000256" key="3">
    <source>
        <dbReference type="ARBA" id="ARBA00023163"/>
    </source>
</evidence>
<dbReference type="EMBL" id="VCDI01000008">
    <property type="protein sequence ID" value="TLU71093.1"/>
    <property type="molecule type" value="Genomic_DNA"/>
</dbReference>
<dbReference type="InterPro" id="IPR011991">
    <property type="entry name" value="ArsR-like_HTH"/>
</dbReference>
<protein>
    <submittedName>
        <fullName evidence="5">Helix-turn-helix transcriptional regulator</fullName>
    </submittedName>
</protein>
<evidence type="ECO:0000313" key="6">
    <source>
        <dbReference type="Proteomes" id="UP000305654"/>
    </source>
</evidence>
<keyword evidence="1" id="KW-0805">Transcription regulation</keyword>
<keyword evidence="6" id="KW-1185">Reference proteome</keyword>
<dbReference type="InterPro" id="IPR036388">
    <property type="entry name" value="WH-like_DNA-bd_sf"/>
</dbReference>
<keyword evidence="2" id="KW-0238">DNA-binding</keyword>
<dbReference type="Gene3D" id="1.10.10.10">
    <property type="entry name" value="Winged helix-like DNA-binding domain superfamily/Winged helix DNA-binding domain"/>
    <property type="match status" value="1"/>
</dbReference>
<dbReference type="Pfam" id="PF12840">
    <property type="entry name" value="HTH_20"/>
    <property type="match status" value="1"/>
</dbReference>
<evidence type="ECO:0000313" key="5">
    <source>
        <dbReference type="EMBL" id="TLU71093.1"/>
    </source>
</evidence>
<dbReference type="InterPro" id="IPR001845">
    <property type="entry name" value="HTH_ArsR_DNA-bd_dom"/>
</dbReference>
<comment type="caution">
    <text evidence="5">The sequence shown here is derived from an EMBL/GenBank/DDBJ whole genome shotgun (WGS) entry which is preliminary data.</text>
</comment>
<feature type="domain" description="HTH arsR-type" evidence="4">
    <location>
        <begin position="1"/>
        <end position="95"/>
    </location>
</feature>
<dbReference type="GO" id="GO:0003677">
    <property type="term" value="F:DNA binding"/>
    <property type="evidence" value="ECO:0007669"/>
    <property type="project" value="UniProtKB-KW"/>
</dbReference>
<dbReference type="NCBIfam" id="NF033788">
    <property type="entry name" value="HTH_metalloreg"/>
    <property type="match status" value="1"/>
</dbReference>
<evidence type="ECO:0000256" key="2">
    <source>
        <dbReference type="ARBA" id="ARBA00023125"/>
    </source>
</evidence>
<dbReference type="RefSeq" id="WP_138327450.1">
    <property type="nucleotide sequence ID" value="NZ_VCDI01000008.1"/>
</dbReference>
<dbReference type="InterPro" id="IPR051011">
    <property type="entry name" value="Metal_resp_trans_reg"/>
</dbReference>
<dbReference type="PROSITE" id="PS50987">
    <property type="entry name" value="HTH_ARSR_2"/>
    <property type="match status" value="1"/>
</dbReference>
<dbReference type="GO" id="GO:0003700">
    <property type="term" value="F:DNA-binding transcription factor activity"/>
    <property type="evidence" value="ECO:0007669"/>
    <property type="project" value="InterPro"/>
</dbReference>
<organism evidence="5 6">
    <name type="scientific">Lichenicoccus roseus</name>
    <dbReference type="NCBI Taxonomy" id="2683649"/>
    <lineage>
        <taxon>Bacteria</taxon>
        <taxon>Pseudomonadati</taxon>
        <taxon>Pseudomonadota</taxon>
        <taxon>Alphaproteobacteria</taxon>
        <taxon>Acetobacterales</taxon>
        <taxon>Acetobacteraceae</taxon>
        <taxon>Lichenicoccus</taxon>
    </lineage>
</organism>
<dbReference type="SUPFAM" id="SSF46785">
    <property type="entry name" value="Winged helix' DNA-binding domain"/>
    <property type="match status" value="1"/>
</dbReference>
<dbReference type="SMART" id="SM00418">
    <property type="entry name" value="HTH_ARSR"/>
    <property type="match status" value="1"/>
</dbReference>
<evidence type="ECO:0000256" key="1">
    <source>
        <dbReference type="ARBA" id="ARBA00023015"/>
    </source>
</evidence>
<evidence type="ECO:0000259" key="4">
    <source>
        <dbReference type="PROSITE" id="PS50987"/>
    </source>
</evidence>